<feature type="domain" description="Putative regulatory protein FmdB zinc ribbon" evidence="1">
    <location>
        <begin position="1"/>
        <end position="42"/>
    </location>
</feature>
<evidence type="ECO:0000313" key="2">
    <source>
        <dbReference type="EMBL" id="NGO38276.1"/>
    </source>
</evidence>
<accession>A0A6M1RF89</accession>
<protein>
    <submittedName>
        <fullName evidence="2">Zinc ribbon domain-containing protein</fullName>
    </submittedName>
</protein>
<keyword evidence="3" id="KW-1185">Reference proteome</keyword>
<organism evidence="2 3">
    <name type="scientific">Limisphaera ngatamarikiensis</name>
    <dbReference type="NCBI Taxonomy" id="1324935"/>
    <lineage>
        <taxon>Bacteria</taxon>
        <taxon>Pseudomonadati</taxon>
        <taxon>Verrucomicrobiota</taxon>
        <taxon>Verrucomicrobiia</taxon>
        <taxon>Limisphaerales</taxon>
        <taxon>Limisphaeraceae</taxon>
        <taxon>Limisphaera</taxon>
    </lineage>
</organism>
<gene>
    <name evidence="2" type="ORF">G4L39_02545</name>
</gene>
<dbReference type="InterPro" id="IPR013429">
    <property type="entry name" value="Regulatory_FmdB_Zinc_ribbon"/>
</dbReference>
<dbReference type="EMBL" id="JAAKYA010000014">
    <property type="protein sequence ID" value="NGO38276.1"/>
    <property type="molecule type" value="Genomic_DNA"/>
</dbReference>
<dbReference type="Proteomes" id="UP000477311">
    <property type="component" value="Unassembled WGS sequence"/>
</dbReference>
<reference evidence="2 3" key="1">
    <citation type="submission" date="2020-02" db="EMBL/GenBank/DDBJ databases">
        <title>Draft genome sequence of Limisphaera ngatamarikiensis NGM72.4T, a thermophilic Verrucomicrobia grouped in subdivision 3.</title>
        <authorList>
            <person name="Carere C.R."/>
            <person name="Steen J."/>
            <person name="Hugenholtz P."/>
            <person name="Stott M.B."/>
        </authorList>
    </citation>
    <scope>NUCLEOTIDE SEQUENCE [LARGE SCALE GENOMIC DNA]</scope>
    <source>
        <strain evidence="2 3">NGM72.4</strain>
    </source>
</reference>
<dbReference type="NCBIfam" id="TIGR02605">
    <property type="entry name" value="CxxC_CxxC_SSSS"/>
    <property type="match status" value="1"/>
</dbReference>
<dbReference type="SMART" id="SM00834">
    <property type="entry name" value="CxxC_CXXC_SSSS"/>
    <property type="match status" value="1"/>
</dbReference>
<dbReference type="RefSeq" id="WP_165105661.1">
    <property type="nucleotide sequence ID" value="NZ_JAAKYA010000014.1"/>
</dbReference>
<name>A0A6M1RF89_9BACT</name>
<dbReference type="Pfam" id="PF09723">
    <property type="entry name" value="Zn_ribbon_8"/>
    <property type="match status" value="1"/>
</dbReference>
<sequence>MPIYEFHCEDCQRDSEVLVRSTDWSGTRCPHCGSTRLTKQFSVFASGSSGGAGEDACCSTSSRSRGGGCGCGCGCGH</sequence>
<proteinExistence type="predicted"/>
<dbReference type="AlphaFoldDB" id="A0A6M1RF89"/>
<comment type="caution">
    <text evidence="2">The sequence shown here is derived from an EMBL/GenBank/DDBJ whole genome shotgun (WGS) entry which is preliminary data.</text>
</comment>
<evidence type="ECO:0000259" key="1">
    <source>
        <dbReference type="SMART" id="SM00834"/>
    </source>
</evidence>
<evidence type="ECO:0000313" key="3">
    <source>
        <dbReference type="Proteomes" id="UP000477311"/>
    </source>
</evidence>